<dbReference type="InterPro" id="IPR014722">
    <property type="entry name" value="Rib_uL2_dom2"/>
</dbReference>
<dbReference type="Gene3D" id="2.30.30.30">
    <property type="match status" value="1"/>
</dbReference>
<dbReference type="PANTHER" id="PTHR11125:SF7">
    <property type="entry name" value="TRANSCRIPTION ELONGATION FACTOR SPT5"/>
    <property type="match status" value="1"/>
</dbReference>
<dbReference type="SMART" id="SM00739">
    <property type="entry name" value="KOW"/>
    <property type="match status" value="2"/>
</dbReference>
<sequence>MFIGLKNRQRDRRIISQLLLSREHTRIQNDAEWDSLLLRAREPANGQRNLHDVNQDRVLDNAARLWRVAVKTGGWIIIEAPRISDVQEVCEGLTDIFPSNIHAVEPEDATACLVTAPPQAYIPPAHSWVRLTRRPFKSDLAYVMGYDIWGADVLLVPRLRMDGKRKRGHPRTRPPQALFSAPRAKVAFGQECVEDLGDQVFLFRGDKYVDGYLRFVADDFVREGAIPTSEEMALFLHARVIPKKSLQRTLEIMAARRLQPGNVVKVVEGDAQGAVGVIVHFGIGAQEAFVRLREGEEGPEITVSVDLLRKEVKVGDEVAIVVGPQTGKTGWVLSIEENTLLLCEHKTGEEIVIAEHSVNIFESEFIIESRLKKQALQLAARLEAPDRELVTQGYAAAGEIGSL</sequence>
<dbReference type="PROSITE" id="PS50006">
    <property type="entry name" value="FHA_DOMAIN"/>
    <property type="match status" value="1"/>
</dbReference>
<dbReference type="SUPFAM" id="SSF50104">
    <property type="entry name" value="Translation proteins SH3-like domain"/>
    <property type="match status" value="1"/>
</dbReference>
<dbReference type="AlphaFoldDB" id="A0A9P7FND0"/>
<dbReference type="InterPro" id="IPR000253">
    <property type="entry name" value="FHA_dom"/>
</dbReference>
<dbReference type="GO" id="GO:0003729">
    <property type="term" value="F:mRNA binding"/>
    <property type="evidence" value="ECO:0007669"/>
    <property type="project" value="TreeGrafter"/>
</dbReference>
<dbReference type="InterPro" id="IPR005824">
    <property type="entry name" value="KOW"/>
</dbReference>
<dbReference type="InterPro" id="IPR039659">
    <property type="entry name" value="SPT5"/>
</dbReference>
<name>A0A9P7FND0_9AGAR</name>
<dbReference type="GO" id="GO:0032784">
    <property type="term" value="P:regulation of DNA-templated transcription elongation"/>
    <property type="evidence" value="ECO:0007669"/>
    <property type="project" value="InterPro"/>
</dbReference>
<dbReference type="Proteomes" id="UP000717328">
    <property type="component" value="Unassembled WGS sequence"/>
</dbReference>
<dbReference type="OrthoDB" id="3062855at2759"/>
<dbReference type="GO" id="GO:0006357">
    <property type="term" value="P:regulation of transcription by RNA polymerase II"/>
    <property type="evidence" value="ECO:0007669"/>
    <property type="project" value="InterPro"/>
</dbReference>
<dbReference type="InterPro" id="IPR036735">
    <property type="entry name" value="NGN_dom_sf"/>
</dbReference>
<evidence type="ECO:0000313" key="2">
    <source>
        <dbReference type="EMBL" id="KAG5635169.1"/>
    </source>
</evidence>
<gene>
    <name evidence="2" type="ORF">H0H81_012169</name>
</gene>
<organism evidence="2 3">
    <name type="scientific">Sphagnurus paluster</name>
    <dbReference type="NCBI Taxonomy" id="117069"/>
    <lineage>
        <taxon>Eukaryota</taxon>
        <taxon>Fungi</taxon>
        <taxon>Dikarya</taxon>
        <taxon>Basidiomycota</taxon>
        <taxon>Agaricomycotina</taxon>
        <taxon>Agaricomycetes</taxon>
        <taxon>Agaricomycetidae</taxon>
        <taxon>Agaricales</taxon>
        <taxon>Tricholomatineae</taxon>
        <taxon>Lyophyllaceae</taxon>
        <taxon>Sphagnurus</taxon>
    </lineage>
</organism>
<dbReference type="Gene3D" id="3.30.70.940">
    <property type="entry name" value="NusG, N-terminal domain"/>
    <property type="match status" value="1"/>
</dbReference>
<comment type="caution">
    <text evidence="2">The sequence shown here is derived from an EMBL/GenBank/DDBJ whole genome shotgun (WGS) entry which is preliminary data.</text>
</comment>
<protein>
    <recommendedName>
        <fullName evidence="1">FHA domain-containing protein</fullName>
    </recommendedName>
</protein>
<evidence type="ECO:0000313" key="3">
    <source>
        <dbReference type="Proteomes" id="UP000717328"/>
    </source>
</evidence>
<dbReference type="EMBL" id="JABCKI010006159">
    <property type="protein sequence ID" value="KAG5635169.1"/>
    <property type="molecule type" value="Genomic_DNA"/>
</dbReference>
<dbReference type="GO" id="GO:0032044">
    <property type="term" value="C:DSIF complex"/>
    <property type="evidence" value="ECO:0007669"/>
    <property type="project" value="TreeGrafter"/>
</dbReference>
<proteinExistence type="predicted"/>
<accession>A0A9P7FND0</accession>
<keyword evidence="3" id="KW-1185">Reference proteome</keyword>
<reference evidence="2" key="2">
    <citation type="submission" date="2021-10" db="EMBL/GenBank/DDBJ databases">
        <title>Phylogenomics reveals ancestral predisposition of the termite-cultivated fungus Termitomyces towards a domesticated lifestyle.</title>
        <authorList>
            <person name="Auxier B."/>
            <person name="Grum-Grzhimaylo A."/>
            <person name="Cardenas M.E."/>
            <person name="Lodge J.D."/>
            <person name="Laessoe T."/>
            <person name="Pedersen O."/>
            <person name="Smith M.E."/>
            <person name="Kuyper T.W."/>
            <person name="Franco-Molano E.A."/>
            <person name="Baroni T.J."/>
            <person name="Aanen D.K."/>
        </authorList>
    </citation>
    <scope>NUCLEOTIDE SEQUENCE</scope>
    <source>
        <strain evidence="2">D49</strain>
    </source>
</reference>
<dbReference type="PANTHER" id="PTHR11125">
    <property type="entry name" value="SUPPRESSOR OF TY 5"/>
    <property type="match status" value="1"/>
</dbReference>
<evidence type="ECO:0000259" key="1">
    <source>
        <dbReference type="PROSITE" id="PS50006"/>
    </source>
</evidence>
<dbReference type="InterPro" id="IPR008991">
    <property type="entry name" value="Translation_prot_SH3-like_sf"/>
</dbReference>
<feature type="domain" description="FHA" evidence="1">
    <location>
        <begin position="1"/>
        <end position="65"/>
    </location>
</feature>
<dbReference type="GO" id="GO:0006368">
    <property type="term" value="P:transcription elongation by RNA polymerase II"/>
    <property type="evidence" value="ECO:0007669"/>
    <property type="project" value="TreeGrafter"/>
</dbReference>
<reference evidence="2" key="1">
    <citation type="submission" date="2021-02" db="EMBL/GenBank/DDBJ databases">
        <authorList>
            <person name="Nieuwenhuis M."/>
            <person name="Van De Peppel L.J.J."/>
        </authorList>
    </citation>
    <scope>NUCLEOTIDE SEQUENCE</scope>
    <source>
        <strain evidence="2">D49</strain>
    </source>
</reference>